<dbReference type="GeneID" id="301929501"/>
<gene>
    <name evidence="6" type="ORF">F7Q93_20350</name>
    <name evidence="7" type="ORF">IPV26_22280</name>
</gene>
<dbReference type="InterPro" id="IPR005493">
    <property type="entry name" value="RraA/RraA-like"/>
</dbReference>
<feature type="binding site" evidence="5">
    <location>
        <position position="124"/>
    </location>
    <ligand>
        <name>Mg(2+)</name>
        <dbReference type="ChEBI" id="CHEBI:18420"/>
    </ligand>
</feature>
<comment type="caution">
    <text evidence="6">The sequence shown here is derived from an EMBL/GenBank/DDBJ whole genome shotgun (WGS) entry which is preliminary data.</text>
</comment>
<evidence type="ECO:0000313" key="8">
    <source>
        <dbReference type="Proteomes" id="UP000718278"/>
    </source>
</evidence>
<dbReference type="Proteomes" id="UP000718278">
    <property type="component" value="Unassembled WGS sequence"/>
</dbReference>
<evidence type="ECO:0000256" key="2">
    <source>
        <dbReference type="ARBA" id="ARBA00016549"/>
    </source>
</evidence>
<name>A0A643EW51_9HYPH</name>
<dbReference type="Pfam" id="PF03737">
    <property type="entry name" value="RraA-like"/>
    <property type="match status" value="1"/>
</dbReference>
<keyword evidence="8" id="KW-1185">Reference proteome</keyword>
<accession>A0A643EW51</accession>
<dbReference type="Gene3D" id="3.50.30.40">
    <property type="entry name" value="Ribonuclease E inhibitor RraA/RraA-like"/>
    <property type="match status" value="1"/>
</dbReference>
<dbReference type="EMBL" id="JADIJS010000011">
    <property type="protein sequence ID" value="MBO1042385.1"/>
    <property type="molecule type" value="Genomic_DNA"/>
</dbReference>
<comment type="cofactor">
    <cofactor evidence="1">
        <name>a divalent metal cation</name>
        <dbReference type="ChEBI" id="CHEBI:60240"/>
    </cofactor>
</comment>
<proteinExistence type="predicted"/>
<dbReference type="GO" id="GO:0008948">
    <property type="term" value="F:oxaloacetate decarboxylase activity"/>
    <property type="evidence" value="ECO:0007669"/>
    <property type="project" value="TreeGrafter"/>
</dbReference>
<dbReference type="GO" id="GO:0046872">
    <property type="term" value="F:metal ion binding"/>
    <property type="evidence" value="ECO:0007669"/>
    <property type="project" value="UniProtKB-KW"/>
</dbReference>
<dbReference type="CDD" id="cd16841">
    <property type="entry name" value="RraA_family"/>
    <property type="match status" value="1"/>
</dbReference>
<evidence type="ECO:0000313" key="7">
    <source>
        <dbReference type="EMBL" id="MBO1042385.1"/>
    </source>
</evidence>
<dbReference type="PANTHER" id="PTHR33254:SF4">
    <property type="entry name" value="4-HYDROXY-4-METHYL-2-OXOGLUTARATE ALDOLASE 3-RELATED"/>
    <property type="match status" value="1"/>
</dbReference>
<protein>
    <recommendedName>
        <fullName evidence="2">Putative 4-hydroxy-4-methyl-2-oxoglutarate aldolase</fullName>
    </recommendedName>
    <alternativeName>
        <fullName evidence="3">Regulator of ribonuclease activity homolog</fullName>
    </alternativeName>
    <alternativeName>
        <fullName evidence="4">RraA-like protein</fullName>
    </alternativeName>
</protein>
<evidence type="ECO:0000256" key="5">
    <source>
        <dbReference type="PIRSR" id="PIRSR605493-1"/>
    </source>
</evidence>
<reference evidence="7 8" key="2">
    <citation type="submission" date="2020-10" db="EMBL/GenBank/DDBJ databases">
        <title>Genomic characterization of underground lake bacteria from Wind Cave National Park: Insight into the archetypical LuxI/LuxR and identification of LuxR solos.</title>
        <authorList>
            <person name="Wengert P.C."/>
            <person name="Savka M.A."/>
        </authorList>
    </citation>
    <scope>NUCLEOTIDE SEQUENCE [LARGE SCALE GENOMIC DNA]</scope>
    <source>
        <strain evidence="7 8">SD316</strain>
    </source>
</reference>
<dbReference type="PANTHER" id="PTHR33254">
    <property type="entry name" value="4-HYDROXY-4-METHYL-2-OXOGLUTARATE ALDOLASE 3-RELATED"/>
    <property type="match status" value="1"/>
</dbReference>
<evidence type="ECO:0000256" key="1">
    <source>
        <dbReference type="ARBA" id="ARBA00001968"/>
    </source>
</evidence>
<evidence type="ECO:0000256" key="3">
    <source>
        <dbReference type="ARBA" id="ARBA00029596"/>
    </source>
</evidence>
<keyword evidence="5" id="KW-0479">Metal-binding</keyword>
<sequence length="225" mass="24044">MNKFDYADTDWESIKRLSKWYSGDVHDSLEQLGGWGYLDGISLQGVLQPGQVVCGPAVTVQFEPSERRNQPQDAYHHAIDCTPEGGIIVVDSSCAQGSCSGELMSSGAKTRGAAATIVNGTVRDIAQVRGLGYPLFGRARSPVSVSGKMEPKRSQVEIEIAGVKINPGDVIFADIDGVVVIPKDILSKVADQADQLGANEAAARDRILGGEKLQSVWPVESKYGL</sequence>
<dbReference type="AlphaFoldDB" id="A0A643EW51"/>
<dbReference type="GO" id="GO:0047443">
    <property type="term" value="F:4-hydroxy-4-methyl-2-oxoglutarate aldolase activity"/>
    <property type="evidence" value="ECO:0007669"/>
    <property type="project" value="TreeGrafter"/>
</dbReference>
<reference evidence="6" key="1">
    <citation type="submission" date="2019-09" db="EMBL/GenBank/DDBJ databases">
        <title>Draft genome sequences of 48 bacterial type strains from the CCUG.</title>
        <authorList>
            <person name="Tunovic T."/>
            <person name="Pineiro-Iglesias B."/>
            <person name="Unosson C."/>
            <person name="Inganas E."/>
            <person name="Ohlen M."/>
            <person name="Cardew S."/>
            <person name="Jensie-Markopoulos S."/>
            <person name="Salva-Serra F."/>
            <person name="Jaen-Luchoro D."/>
            <person name="Karlsson R."/>
            <person name="Svensson-Stadler L."/>
            <person name="Chun J."/>
            <person name="Moore E."/>
        </authorList>
    </citation>
    <scope>NUCLEOTIDE SEQUENCE</scope>
    <source>
        <strain evidence="6">CCUG 50899</strain>
    </source>
</reference>
<evidence type="ECO:0000256" key="4">
    <source>
        <dbReference type="ARBA" id="ARBA00030169"/>
    </source>
</evidence>
<dbReference type="SUPFAM" id="SSF89562">
    <property type="entry name" value="RraA-like"/>
    <property type="match status" value="1"/>
</dbReference>
<feature type="binding site" evidence="5">
    <location>
        <position position="123"/>
    </location>
    <ligand>
        <name>substrate</name>
    </ligand>
</feature>
<dbReference type="EMBL" id="VZPE01000010">
    <property type="protein sequence ID" value="KAB0567748.1"/>
    <property type="molecule type" value="Genomic_DNA"/>
</dbReference>
<keyword evidence="5" id="KW-0460">Magnesium</keyword>
<comment type="cofactor">
    <cofactor evidence="5">
        <name>Mg(2+)</name>
        <dbReference type="ChEBI" id="CHEBI:18420"/>
    </cofactor>
</comment>
<feature type="binding site" evidence="5">
    <location>
        <begin position="101"/>
        <end position="104"/>
    </location>
    <ligand>
        <name>substrate</name>
    </ligand>
</feature>
<dbReference type="InterPro" id="IPR036704">
    <property type="entry name" value="RraA/RraA-like_sf"/>
</dbReference>
<dbReference type="RefSeq" id="WP_100558175.1">
    <property type="nucleotide sequence ID" value="NZ_JADIJS010000011.1"/>
</dbReference>
<organism evidence="6">
    <name type="scientific">Brucella pituitosa</name>
    <dbReference type="NCBI Taxonomy" id="571256"/>
    <lineage>
        <taxon>Bacteria</taxon>
        <taxon>Pseudomonadati</taxon>
        <taxon>Pseudomonadota</taxon>
        <taxon>Alphaproteobacteria</taxon>
        <taxon>Hyphomicrobiales</taxon>
        <taxon>Brucellaceae</taxon>
        <taxon>Brucella/Ochrobactrum group</taxon>
        <taxon>Brucella</taxon>
    </lineage>
</organism>
<evidence type="ECO:0000313" key="6">
    <source>
        <dbReference type="EMBL" id="KAB0567748.1"/>
    </source>
</evidence>